<dbReference type="InterPro" id="IPR009218">
    <property type="entry name" value="HD_phosphohydro"/>
</dbReference>
<dbReference type="PANTHER" id="PTHR21174">
    <property type="match status" value="1"/>
</dbReference>
<gene>
    <name evidence="1" type="ORF">A3I41_01005</name>
</gene>
<dbReference type="Proteomes" id="UP000176593">
    <property type="component" value="Unassembled WGS sequence"/>
</dbReference>
<proteinExistence type="predicted"/>
<dbReference type="PANTHER" id="PTHR21174:SF0">
    <property type="entry name" value="HD PHOSPHOHYDROLASE FAMILY PROTEIN-RELATED"/>
    <property type="match status" value="1"/>
</dbReference>
<comment type="caution">
    <text evidence="1">The sequence shown here is derived from an EMBL/GenBank/DDBJ whole genome shotgun (WGS) entry which is preliminary data.</text>
</comment>
<protein>
    <recommendedName>
        <fullName evidence="3">N-methyl-D-aspartate receptor NMDAR2C subunit</fullName>
    </recommendedName>
</protein>
<reference evidence="1 2" key="1">
    <citation type="journal article" date="2016" name="Nat. Commun.">
        <title>Thousands of microbial genomes shed light on interconnected biogeochemical processes in an aquifer system.</title>
        <authorList>
            <person name="Anantharaman K."/>
            <person name="Brown C.T."/>
            <person name="Hug L.A."/>
            <person name="Sharon I."/>
            <person name="Castelle C.J."/>
            <person name="Probst A.J."/>
            <person name="Thomas B.C."/>
            <person name="Singh A."/>
            <person name="Wilkins M.J."/>
            <person name="Karaoz U."/>
            <person name="Brodie E.L."/>
            <person name="Williams K.H."/>
            <person name="Hubbard S.S."/>
            <person name="Banfield J.F."/>
        </authorList>
    </citation>
    <scope>NUCLEOTIDE SEQUENCE [LARGE SCALE GENOMIC DNA]</scope>
</reference>
<dbReference type="AlphaFoldDB" id="A0A1F7VE64"/>
<evidence type="ECO:0000313" key="2">
    <source>
        <dbReference type="Proteomes" id="UP000176593"/>
    </source>
</evidence>
<dbReference type="SUPFAM" id="SSF109604">
    <property type="entry name" value="HD-domain/PDEase-like"/>
    <property type="match status" value="1"/>
</dbReference>
<dbReference type="EMBL" id="MGEQ01000001">
    <property type="protein sequence ID" value="OGL88284.1"/>
    <property type="molecule type" value="Genomic_DNA"/>
</dbReference>
<accession>A0A1F7VE64</accession>
<dbReference type="PIRSF" id="PIRSF035170">
    <property type="entry name" value="HD_phosphohydro"/>
    <property type="match status" value="1"/>
</dbReference>
<sequence length="213" mass="25325">MQTPKIEPWLAWRRLCEDLNLDVAAMQIGFQELARRYGESHRKYHTLAHIAACLQEFEAVKAQCDDLLGVELAIWFHDLYYETNRKDNEDRSADRMYVLVEPREWTRNHTLTADVCIRATKHAAAPEEHDAQIMVDIDLSILGQPWNVYEEYTRQIRAEYKRVPRLLYVPGRRKIMQSFLDRPHIFSTEFFHARYETQARANITRELNTLKLF</sequence>
<name>A0A1F7VE64_9BACT</name>
<organism evidence="1 2">
    <name type="scientific">Candidatus Uhrbacteria bacterium RIFCSPLOWO2_02_FULL_48_18</name>
    <dbReference type="NCBI Taxonomy" id="1802408"/>
    <lineage>
        <taxon>Bacteria</taxon>
        <taxon>Candidatus Uhriibacteriota</taxon>
    </lineage>
</organism>
<evidence type="ECO:0000313" key="1">
    <source>
        <dbReference type="EMBL" id="OGL88284.1"/>
    </source>
</evidence>
<evidence type="ECO:0008006" key="3">
    <source>
        <dbReference type="Google" id="ProtNLM"/>
    </source>
</evidence>